<dbReference type="SUPFAM" id="SSF53474">
    <property type="entry name" value="alpha/beta-Hydrolases"/>
    <property type="match status" value="1"/>
</dbReference>
<dbReference type="PANTHER" id="PTHR46082:SF6">
    <property type="entry name" value="AAA+ ATPASE DOMAIN-CONTAINING PROTEIN-RELATED"/>
    <property type="match status" value="1"/>
</dbReference>
<comment type="caution">
    <text evidence="1">The sequence shown here is derived from an EMBL/GenBank/DDBJ whole genome shotgun (WGS) entry which is preliminary data.</text>
</comment>
<dbReference type="OrthoDB" id="5086500at2759"/>
<dbReference type="SMART" id="SM00028">
    <property type="entry name" value="TPR"/>
    <property type="match status" value="5"/>
</dbReference>
<dbReference type="Gene3D" id="1.25.40.10">
    <property type="entry name" value="Tetratricopeptide repeat domain"/>
    <property type="match status" value="2"/>
</dbReference>
<dbReference type="SUPFAM" id="SSF48452">
    <property type="entry name" value="TPR-like"/>
    <property type="match status" value="3"/>
</dbReference>
<dbReference type="Proteomes" id="UP000664203">
    <property type="component" value="Unassembled WGS sequence"/>
</dbReference>
<dbReference type="InterPro" id="IPR029058">
    <property type="entry name" value="AB_hydrolase_fold"/>
</dbReference>
<dbReference type="InterPro" id="IPR011990">
    <property type="entry name" value="TPR-like_helical_dom_sf"/>
</dbReference>
<dbReference type="AlphaFoldDB" id="A0A8H3FEV2"/>
<evidence type="ECO:0000313" key="2">
    <source>
        <dbReference type="Proteomes" id="UP000664203"/>
    </source>
</evidence>
<proteinExistence type="predicted"/>
<dbReference type="SUPFAM" id="SSF52540">
    <property type="entry name" value="P-loop containing nucleoside triphosphate hydrolases"/>
    <property type="match status" value="1"/>
</dbReference>
<dbReference type="Gene3D" id="3.40.50.1820">
    <property type="entry name" value="alpha/beta hydrolase"/>
    <property type="match status" value="1"/>
</dbReference>
<name>A0A8H3FEV2_9LECA</name>
<keyword evidence="2" id="KW-1185">Reference proteome</keyword>
<accession>A0A8H3FEV2</accession>
<evidence type="ECO:0000313" key="1">
    <source>
        <dbReference type="EMBL" id="CAF9923178.1"/>
    </source>
</evidence>
<dbReference type="InterPro" id="IPR053137">
    <property type="entry name" value="NLR-like"/>
</dbReference>
<organism evidence="1 2">
    <name type="scientific">Alectoria fallacina</name>
    <dbReference type="NCBI Taxonomy" id="1903189"/>
    <lineage>
        <taxon>Eukaryota</taxon>
        <taxon>Fungi</taxon>
        <taxon>Dikarya</taxon>
        <taxon>Ascomycota</taxon>
        <taxon>Pezizomycotina</taxon>
        <taxon>Lecanoromycetes</taxon>
        <taxon>OSLEUM clade</taxon>
        <taxon>Lecanoromycetidae</taxon>
        <taxon>Lecanorales</taxon>
        <taxon>Lecanorineae</taxon>
        <taxon>Parmeliaceae</taxon>
        <taxon>Alectoria</taxon>
    </lineage>
</organism>
<protein>
    <submittedName>
        <fullName evidence="1">Uncharacterized protein</fullName>
    </submittedName>
</protein>
<dbReference type="Gene3D" id="3.40.50.300">
    <property type="entry name" value="P-loop containing nucleotide triphosphate hydrolases"/>
    <property type="match status" value="1"/>
</dbReference>
<dbReference type="InterPro" id="IPR019734">
    <property type="entry name" value="TPR_rpt"/>
</dbReference>
<sequence>MPLLQLRQANLNRDDLERSVDIIAVHGLDENLTEAWTDPVTRTLWLRDLLPNTLNVARVLTFGYNADSRSFYGHRSADRIQQHAHTLVADLQADRALENCLQRPIIFICHGLGGILVKKALAYSSTRTSQHIEHLYSIFASTYAVLFFGTPHQGTDKESWLAIAHAGSPRQRAPPRFDTQLLMATEKDSETLQSITEQFAPLMKQFHIFFFWEELESGEGNRRGYIVEESSAAPLVDNTERAGIHASHCEMIRFSDRNTSSYRTVVEALVRYCRNAPSIISRRWKKAIETLARTRSDEAFELAGVAFDIHNDNQLFQYQQKRSARPRNKHFHIPQAVSSIFTGREDVSRTVEDSLFAQESTQSFSQQRRFIIHGIGGSGKSQFCSKFAQDHRERFWGVFWIDATSMETARQSFAKIGKQGGMEATLDAGKYWLSNCEEPWLLIINNADDPSLDLLSLFPEGDRGHILVTTRNPNLTVHGTNGAMELKGLKPRDASLLLLKAAVTPKPWDNAIEDVANKVAAALGYLALALVQAGAVILQGMCNLQDYLKFYDQFRTSVSERRSSGASLNADQVTIYATWEHSLSSLEQRATEAGEDAAQLLSTVAFFHFEHIRVDIFTRALENRSGSNKDVTRPSFLMRVTGGIFARLQPPLVLPRFLRQNSWEQDPHRIRLALSELRSFSLISYDGKDDSFSLHPVVHSWARDRLEAGARTVWAQVAVNVLADSILLPPGDAGEPHEEFRRDMLAHLDYCIRARSIEVLDYDAWFGGIKLPFALVVHHSWLHVFRQQVVTAAKCGYVYLERGRFNEAVALFTKAKDALIQSRGHNDSLTMAAMLALSKAYWGLGRLEESLALQTAVVDARTNILGRKNAETLSAMNELGRSYWLNGQYHKALELQTATLRLIEPALGPTHDSTLTAMDNIGVTYGSWQRYAESRDMHRRVLTVRTETLGCTHLHTLETMNNLAMALMDLGQLEKAEELMDEVYKYRKKKLGKEHPYALWALCNLAKVKSKLELLTEAENMLIGGIAAAKRSLGEDHLGVLMGEGELARVYARQGLLDKSLHLSERLIQRLEESRGSGHPDTVYALFNVALLYEMRGEIDKAVETSALAAERSEVRLTKRHPMAQAIYAQLNRLKMQNHEDDDRTIIDCVEAQNEGVVSPERSTGKGMWRCKNDTVFRHLQSYKTF</sequence>
<reference evidence="1" key="1">
    <citation type="submission" date="2021-03" db="EMBL/GenBank/DDBJ databases">
        <authorList>
            <person name="Tagirdzhanova G."/>
        </authorList>
    </citation>
    <scope>NUCLEOTIDE SEQUENCE</scope>
</reference>
<dbReference type="Pfam" id="PF13424">
    <property type="entry name" value="TPR_12"/>
    <property type="match status" value="4"/>
</dbReference>
<dbReference type="EMBL" id="CAJPDR010000166">
    <property type="protein sequence ID" value="CAF9923178.1"/>
    <property type="molecule type" value="Genomic_DNA"/>
</dbReference>
<dbReference type="PANTHER" id="PTHR46082">
    <property type="entry name" value="ATP/GTP-BINDING PROTEIN-RELATED"/>
    <property type="match status" value="1"/>
</dbReference>
<gene>
    <name evidence="1" type="ORF">ALECFALPRED_002317</name>
</gene>
<dbReference type="InterPro" id="IPR027417">
    <property type="entry name" value="P-loop_NTPase"/>
</dbReference>